<reference evidence="3" key="1">
    <citation type="submission" date="2015-11" db="EMBL/GenBank/DDBJ databases">
        <title>De novo transcriptome assembly of four potential Pierce s Disease insect vectors from Arizona vineyards.</title>
        <authorList>
            <person name="Tassone E.E."/>
        </authorList>
    </citation>
    <scope>NUCLEOTIDE SEQUENCE</scope>
</reference>
<protein>
    <recommendedName>
        <fullName evidence="2">Phosphatidylinositol-specific phospholipase C X domain-containing protein</fullName>
    </recommendedName>
</protein>
<dbReference type="PROSITE" id="PS50007">
    <property type="entry name" value="PIPLC_X_DOMAIN"/>
    <property type="match status" value="1"/>
</dbReference>
<evidence type="ECO:0000259" key="2">
    <source>
        <dbReference type="SMART" id="SM00148"/>
    </source>
</evidence>
<gene>
    <name evidence="4" type="ORF">g.46366</name>
    <name evidence="3" type="ORF">g.46367</name>
</gene>
<name>A0A1B6KRD8_9HEMI</name>
<accession>A0A1B6KRD8</accession>
<keyword evidence="1" id="KW-0732">Signal</keyword>
<dbReference type="AlphaFoldDB" id="A0A1B6KRD8"/>
<dbReference type="EMBL" id="GEBQ01025961">
    <property type="protein sequence ID" value="JAT14016.1"/>
    <property type="molecule type" value="Transcribed_RNA"/>
</dbReference>
<dbReference type="EMBL" id="GEBQ01007774">
    <property type="protein sequence ID" value="JAT32203.1"/>
    <property type="molecule type" value="Transcribed_RNA"/>
</dbReference>
<dbReference type="Pfam" id="PF00388">
    <property type="entry name" value="PI-PLC-X"/>
    <property type="match status" value="1"/>
</dbReference>
<dbReference type="CDD" id="cd08586">
    <property type="entry name" value="PI-PLCc_BcPLC_like"/>
    <property type="match status" value="1"/>
</dbReference>
<dbReference type="InterPro" id="IPR051057">
    <property type="entry name" value="PI-PLC_domain"/>
</dbReference>
<dbReference type="Gene3D" id="3.20.20.190">
    <property type="entry name" value="Phosphatidylinositol (PI) phosphodiesterase"/>
    <property type="match status" value="1"/>
</dbReference>
<dbReference type="SUPFAM" id="SSF51695">
    <property type="entry name" value="PLC-like phosphodiesterases"/>
    <property type="match status" value="1"/>
</dbReference>
<dbReference type="PANTHER" id="PTHR13593:SF113">
    <property type="entry name" value="SI:DKEY-266F7.9"/>
    <property type="match status" value="1"/>
</dbReference>
<proteinExistence type="predicted"/>
<feature type="chain" id="PRO_5008586787" description="Phosphatidylinositol-specific phospholipase C X domain-containing protein" evidence="1">
    <location>
        <begin position="25"/>
        <end position="358"/>
    </location>
</feature>
<feature type="domain" description="Phosphatidylinositol-specific phospholipase C X" evidence="2">
    <location>
        <begin position="50"/>
        <end position="191"/>
    </location>
</feature>
<organism evidence="3">
    <name type="scientific">Graphocephala atropunctata</name>
    <dbReference type="NCBI Taxonomy" id="36148"/>
    <lineage>
        <taxon>Eukaryota</taxon>
        <taxon>Metazoa</taxon>
        <taxon>Ecdysozoa</taxon>
        <taxon>Arthropoda</taxon>
        <taxon>Hexapoda</taxon>
        <taxon>Insecta</taxon>
        <taxon>Pterygota</taxon>
        <taxon>Neoptera</taxon>
        <taxon>Paraneoptera</taxon>
        <taxon>Hemiptera</taxon>
        <taxon>Auchenorrhyncha</taxon>
        <taxon>Membracoidea</taxon>
        <taxon>Cicadellidae</taxon>
        <taxon>Cicadellinae</taxon>
        <taxon>Cicadellini</taxon>
        <taxon>Graphocephala</taxon>
    </lineage>
</organism>
<feature type="signal peptide" evidence="1">
    <location>
        <begin position="1"/>
        <end position="24"/>
    </location>
</feature>
<dbReference type="InterPro" id="IPR000909">
    <property type="entry name" value="PLipase_C_PInositol-sp_X_dom"/>
</dbReference>
<evidence type="ECO:0000313" key="3">
    <source>
        <dbReference type="EMBL" id="JAT14016.1"/>
    </source>
</evidence>
<evidence type="ECO:0000256" key="1">
    <source>
        <dbReference type="SAM" id="SignalP"/>
    </source>
</evidence>
<sequence>MVLNHSPLLCIATFLVSIWISCNAHKHGSYMRNADDGFNHRKNWMSSISDDVPLSEMAIPGTHHSSTFTWDTDVTMTQVLNFQQQLNFGVRFFDIRIRHANNAFALHRGHLFLGLYFSDQFLNTVDNFLKNNPSETVLILLKKEYSPESNTRSMRDTLQRYLNQYADTFLQTNYRNVTLGRARGKFIIFSDYDQFNSFGLQYWECDIQDNYHLSTNWDLYNKWEGVKNQLENARNGNASSFYINYLSGRGGSFPYFVASGHSSSGTSAPRLATGLTTPGWSSSYPDFPRVGCFIGICTIAFEGTNTLTYDKLQEYNEYPSGNRRTVGIIVADFPGDSLIAAIIDNNSSIKKRLTNNSA</sequence>
<dbReference type="InterPro" id="IPR017946">
    <property type="entry name" value="PLC-like_Pdiesterase_TIM-brl"/>
</dbReference>
<dbReference type="PANTHER" id="PTHR13593">
    <property type="match status" value="1"/>
</dbReference>
<dbReference type="GO" id="GO:0006629">
    <property type="term" value="P:lipid metabolic process"/>
    <property type="evidence" value="ECO:0007669"/>
    <property type="project" value="InterPro"/>
</dbReference>
<evidence type="ECO:0000313" key="4">
    <source>
        <dbReference type="EMBL" id="JAT32203.1"/>
    </source>
</evidence>
<dbReference type="GO" id="GO:0008081">
    <property type="term" value="F:phosphoric diester hydrolase activity"/>
    <property type="evidence" value="ECO:0007669"/>
    <property type="project" value="InterPro"/>
</dbReference>
<dbReference type="SMART" id="SM00148">
    <property type="entry name" value="PLCXc"/>
    <property type="match status" value="1"/>
</dbReference>